<evidence type="ECO:0000313" key="7">
    <source>
        <dbReference type="Proteomes" id="UP000752013"/>
    </source>
</evidence>
<reference evidence="6" key="1">
    <citation type="submission" date="2020-03" db="EMBL/GenBank/DDBJ databases">
        <title>Spirochaetal bacteria isolated from arthropods constitute a novel genus Entomospira genus novum within the order Spirochaetales.</title>
        <authorList>
            <person name="Grana-Miraglia L."/>
            <person name="Sikutova S."/>
            <person name="Fingerle V."/>
            <person name="Sing A."/>
            <person name="Castillo-Ramirez S."/>
            <person name="Margos G."/>
            <person name="Rudolf I."/>
        </authorList>
    </citation>
    <scope>NUCLEOTIDE SEQUENCE</scope>
    <source>
        <strain evidence="6">BR208</strain>
    </source>
</reference>
<dbReference type="PANTHER" id="PTHR46233:SF3">
    <property type="entry name" value="HYDROXYACYLGLUTATHIONE HYDROLASE GLOC"/>
    <property type="match status" value="1"/>
</dbReference>
<evidence type="ECO:0000256" key="4">
    <source>
        <dbReference type="ARBA" id="ARBA00022833"/>
    </source>
</evidence>
<dbReference type="Pfam" id="PF00753">
    <property type="entry name" value="Lactamase_B"/>
    <property type="match status" value="2"/>
</dbReference>
<feature type="domain" description="Metallo-beta-lactamase" evidence="5">
    <location>
        <begin position="203"/>
        <end position="394"/>
    </location>
</feature>
<sequence>MNDSIAEQIRSLAKKELSPWRYNHTARVVLLMQNIAKRLYLNEDLASIAGWAHDIAKEWDDTTLLAKIHHYHRSHYLQSHSSSALWHGLVAMPYITERIGYYNQEVDHAIIHHSTGSLQEHWLTQLLFISDAFEPGRSFITPFYQSIIAVAPLQELMQLVLTQSITELSMQKKEISPLTKQLYHTMRNSMQKQLKSFHQNALKENTYLFFYDQEMIIIDPGVKPEYLASSILSFKPSSVKILYTHGHFDHIIYGHALEQFLKTENIPYSSYAPKRDQQYFDAHEGLLHIQHIIQSYGLSHEYECMAVPHIDHFLTHNQSLNFIDLIFYETPGHTAGSGIFHSAQEHFMFTGDTIFANGSIGRTDFPDSSSADMAQSLSMIFKTFSLDTIIYPGHGMASTLEKEIQFHSYML</sequence>
<comment type="caution">
    <text evidence="6">The sequence shown here is derived from an EMBL/GenBank/DDBJ whole genome shotgun (WGS) entry which is preliminary data.</text>
</comment>
<dbReference type="SMART" id="SM00849">
    <property type="entry name" value="Lactamase_B"/>
    <property type="match status" value="1"/>
</dbReference>
<evidence type="ECO:0000256" key="1">
    <source>
        <dbReference type="ARBA" id="ARBA00001947"/>
    </source>
</evidence>
<dbReference type="InterPro" id="IPR001279">
    <property type="entry name" value="Metallo-B-lactamas"/>
</dbReference>
<protein>
    <submittedName>
        <fullName evidence="6">MBL fold metallo-hydrolase</fullName>
    </submittedName>
</protein>
<dbReference type="AlphaFoldDB" id="A0A968GEQ7"/>
<dbReference type="InterPro" id="IPR006674">
    <property type="entry name" value="HD_domain"/>
</dbReference>
<comment type="cofactor">
    <cofactor evidence="1">
        <name>Zn(2+)</name>
        <dbReference type="ChEBI" id="CHEBI:29105"/>
    </cofactor>
</comment>
<accession>A0A968GEQ7</accession>
<dbReference type="Gene3D" id="1.10.3210.10">
    <property type="entry name" value="Hypothetical protein af1432"/>
    <property type="match status" value="1"/>
</dbReference>
<dbReference type="Proteomes" id="UP000752013">
    <property type="component" value="Unassembled WGS sequence"/>
</dbReference>
<keyword evidence="7" id="KW-1185">Reference proteome</keyword>
<dbReference type="EMBL" id="JAATLK010000001">
    <property type="protein sequence ID" value="NIZ46406.1"/>
    <property type="molecule type" value="Genomic_DNA"/>
</dbReference>
<evidence type="ECO:0000259" key="5">
    <source>
        <dbReference type="SMART" id="SM00849"/>
    </source>
</evidence>
<name>A0A968GEQ7_9SPIO</name>
<evidence type="ECO:0000256" key="2">
    <source>
        <dbReference type="ARBA" id="ARBA00022723"/>
    </source>
</evidence>
<dbReference type="SUPFAM" id="SSF109604">
    <property type="entry name" value="HD-domain/PDEase-like"/>
    <property type="match status" value="1"/>
</dbReference>
<evidence type="ECO:0000313" key="6">
    <source>
        <dbReference type="EMBL" id="NIZ46406.1"/>
    </source>
</evidence>
<dbReference type="InterPro" id="IPR051453">
    <property type="entry name" value="MBL_Glyoxalase_II"/>
</dbReference>
<proteinExistence type="predicted"/>
<gene>
    <name evidence="6" type="ORF">HCT46_00490</name>
</gene>
<keyword evidence="2" id="KW-0479">Metal-binding</keyword>
<keyword evidence="4" id="KW-0862">Zinc</keyword>
<dbReference type="Gene3D" id="3.60.15.10">
    <property type="entry name" value="Ribonuclease Z/Hydroxyacylglutathione hydrolase-like"/>
    <property type="match status" value="1"/>
</dbReference>
<dbReference type="GO" id="GO:0016787">
    <property type="term" value="F:hydrolase activity"/>
    <property type="evidence" value="ECO:0007669"/>
    <property type="project" value="UniProtKB-KW"/>
</dbReference>
<dbReference type="CDD" id="cd06262">
    <property type="entry name" value="metallo-hydrolase-like_MBL-fold"/>
    <property type="match status" value="1"/>
</dbReference>
<dbReference type="CDD" id="cd00077">
    <property type="entry name" value="HDc"/>
    <property type="match status" value="1"/>
</dbReference>
<dbReference type="InterPro" id="IPR003607">
    <property type="entry name" value="HD/PDEase_dom"/>
</dbReference>
<organism evidence="6 7">
    <name type="scientific">Entomospira nematocerorum</name>
    <dbReference type="NCBI Taxonomy" id="2719987"/>
    <lineage>
        <taxon>Bacteria</taxon>
        <taxon>Pseudomonadati</taxon>
        <taxon>Spirochaetota</taxon>
        <taxon>Spirochaetia</taxon>
        <taxon>Spirochaetales</taxon>
        <taxon>Spirochaetaceae</taxon>
        <taxon>Entomospira</taxon>
    </lineage>
</organism>
<dbReference type="GO" id="GO:0046872">
    <property type="term" value="F:metal ion binding"/>
    <property type="evidence" value="ECO:0007669"/>
    <property type="project" value="UniProtKB-KW"/>
</dbReference>
<dbReference type="InterPro" id="IPR036866">
    <property type="entry name" value="RibonucZ/Hydroxyglut_hydro"/>
</dbReference>
<dbReference type="Pfam" id="PF01966">
    <property type="entry name" value="HD"/>
    <property type="match status" value="1"/>
</dbReference>
<dbReference type="RefSeq" id="WP_167702875.1">
    <property type="nucleotide sequence ID" value="NZ_CP118168.1"/>
</dbReference>
<keyword evidence="3" id="KW-0378">Hydrolase</keyword>
<evidence type="ECO:0000256" key="3">
    <source>
        <dbReference type="ARBA" id="ARBA00022801"/>
    </source>
</evidence>
<dbReference type="SUPFAM" id="SSF56281">
    <property type="entry name" value="Metallo-hydrolase/oxidoreductase"/>
    <property type="match status" value="1"/>
</dbReference>
<dbReference type="PANTHER" id="PTHR46233">
    <property type="entry name" value="HYDROXYACYLGLUTATHIONE HYDROLASE GLOC"/>
    <property type="match status" value="1"/>
</dbReference>